<protein>
    <submittedName>
        <fullName evidence="1">Uncharacterized protein</fullName>
    </submittedName>
</protein>
<dbReference type="AlphaFoldDB" id="A0A7H1QCJ5"/>
<accession>A0A7H1QCJ5</accession>
<organism evidence="1 2">
    <name type="scientific">Streptomyces griseofuscus</name>
    <dbReference type="NCBI Taxonomy" id="146922"/>
    <lineage>
        <taxon>Bacteria</taxon>
        <taxon>Bacillati</taxon>
        <taxon>Actinomycetota</taxon>
        <taxon>Actinomycetes</taxon>
        <taxon>Kitasatosporales</taxon>
        <taxon>Streptomycetaceae</taxon>
        <taxon>Streptomyces</taxon>
    </lineage>
</organism>
<reference evidence="1 2" key="1">
    <citation type="submission" date="2020-04" db="EMBL/GenBank/DDBJ databases">
        <title>Characterization and engineering of Streptomyces griseofuscus DSM40191 as a potential heterologous host for expression of BGCs.</title>
        <authorList>
            <person name="Gren T."/>
            <person name="Whitford C.M."/>
            <person name="Mohite O.S."/>
            <person name="Joergensen T.S."/>
            <person name="Nielsen J.B."/>
            <person name="Lee S.Y."/>
            <person name="Weber T."/>
        </authorList>
    </citation>
    <scope>NUCLEOTIDE SEQUENCE [LARGE SCALE GENOMIC DNA]</scope>
    <source>
        <strain evidence="1 2">DSM 40191</strain>
    </source>
</reference>
<name>A0A7H1QCJ5_9ACTN</name>
<dbReference type="KEGG" id="sgf:HEP81_07795"/>
<evidence type="ECO:0000313" key="1">
    <source>
        <dbReference type="EMBL" id="QNT98025.1"/>
    </source>
</evidence>
<proteinExistence type="predicted"/>
<gene>
    <name evidence="1" type="ORF">HEP81_07795</name>
</gene>
<sequence length="74" mass="8167">MGTVEIVGGISETIARLTGRPHDFRGAEEWRNGPPARINARVVVAVQRTRAWVVQRVAKSVRKREAPAPEQPLA</sequence>
<evidence type="ECO:0000313" key="2">
    <source>
        <dbReference type="Proteomes" id="UP000516422"/>
    </source>
</evidence>
<dbReference type="EMBL" id="CP051006">
    <property type="protein sequence ID" value="QNT98025.1"/>
    <property type="molecule type" value="Genomic_DNA"/>
</dbReference>
<dbReference type="Proteomes" id="UP000516422">
    <property type="component" value="Chromosome"/>
</dbReference>